<dbReference type="SUPFAM" id="SSF52172">
    <property type="entry name" value="CheY-like"/>
    <property type="match status" value="1"/>
</dbReference>
<dbReference type="InterPro" id="IPR005561">
    <property type="entry name" value="ANTAR"/>
</dbReference>
<dbReference type="Proteomes" id="UP000321118">
    <property type="component" value="Unassembled WGS sequence"/>
</dbReference>
<keyword evidence="1" id="KW-0808">Transferase</keyword>
<dbReference type="EMBL" id="BJUB01000004">
    <property type="protein sequence ID" value="GEK20908.1"/>
    <property type="molecule type" value="Genomic_DNA"/>
</dbReference>
<dbReference type="InterPro" id="IPR029016">
    <property type="entry name" value="GAF-like_dom_sf"/>
</dbReference>
<evidence type="ECO:0000256" key="3">
    <source>
        <dbReference type="ARBA" id="ARBA00023015"/>
    </source>
</evidence>
<name>A0A510V231_9CELL</name>
<dbReference type="GO" id="GO:0003723">
    <property type="term" value="F:RNA binding"/>
    <property type="evidence" value="ECO:0007669"/>
    <property type="project" value="InterPro"/>
</dbReference>
<keyword evidence="3" id="KW-0805">Transcription regulation</keyword>
<dbReference type="InterPro" id="IPR011006">
    <property type="entry name" value="CheY-like_superfamily"/>
</dbReference>
<keyword evidence="2" id="KW-0418">Kinase</keyword>
<sequence length="227" mass="24572">MHDETTTEPLELGETLETALEDFVLHAAYHLGSDIECSISVRHAGQSRRAASSGPRAARCDEVEYADDSGPCVAAMDTLSIELIPDLAVEDRWPAWRQAAQTEGFRSAAAFAVHVGPRADAALNLYSDSLDPWDRDRIVRADVYAQQLGLVLTLALQVERLQGGDSHVPAALEAQAEIDRAVGAAMAVHDCTAAEALAMLQAESTQEHLPLTEVARRVLRELWLPPG</sequence>
<dbReference type="SMART" id="SM01012">
    <property type="entry name" value="ANTAR"/>
    <property type="match status" value="1"/>
</dbReference>
<dbReference type="SMART" id="SM00065">
    <property type="entry name" value="GAF"/>
    <property type="match status" value="1"/>
</dbReference>
<comment type="caution">
    <text evidence="6">The sequence shown here is derived from an EMBL/GenBank/DDBJ whole genome shotgun (WGS) entry which is preliminary data.</text>
</comment>
<evidence type="ECO:0000256" key="4">
    <source>
        <dbReference type="ARBA" id="ARBA00023163"/>
    </source>
</evidence>
<dbReference type="RefSeq" id="WP_146926547.1">
    <property type="nucleotide sequence ID" value="NZ_BJUB01000004.1"/>
</dbReference>
<dbReference type="InterPro" id="IPR003018">
    <property type="entry name" value="GAF"/>
</dbReference>
<keyword evidence="4" id="KW-0804">Transcription</keyword>
<dbReference type="InterPro" id="IPR036388">
    <property type="entry name" value="WH-like_DNA-bd_sf"/>
</dbReference>
<evidence type="ECO:0000256" key="1">
    <source>
        <dbReference type="ARBA" id="ARBA00022679"/>
    </source>
</evidence>
<gene>
    <name evidence="6" type="ORF">CXY01_14280</name>
</gene>
<dbReference type="GO" id="GO:0016301">
    <property type="term" value="F:kinase activity"/>
    <property type="evidence" value="ECO:0007669"/>
    <property type="project" value="UniProtKB-KW"/>
</dbReference>
<accession>A0A510V231</accession>
<evidence type="ECO:0000256" key="2">
    <source>
        <dbReference type="ARBA" id="ARBA00022777"/>
    </source>
</evidence>
<evidence type="ECO:0000259" key="5">
    <source>
        <dbReference type="PROSITE" id="PS50921"/>
    </source>
</evidence>
<proteinExistence type="predicted"/>
<dbReference type="Gene3D" id="1.10.10.10">
    <property type="entry name" value="Winged helix-like DNA-binding domain superfamily/Winged helix DNA-binding domain"/>
    <property type="match status" value="1"/>
</dbReference>
<reference evidence="6 7" key="1">
    <citation type="submission" date="2019-07" db="EMBL/GenBank/DDBJ databases">
        <title>Whole genome shotgun sequence of Cellulomonas xylanilytica NBRC 101102.</title>
        <authorList>
            <person name="Hosoyama A."/>
            <person name="Uohara A."/>
            <person name="Ohji S."/>
            <person name="Ichikawa N."/>
        </authorList>
    </citation>
    <scope>NUCLEOTIDE SEQUENCE [LARGE SCALE GENOMIC DNA]</scope>
    <source>
        <strain evidence="6 7">NBRC 101102</strain>
    </source>
</reference>
<dbReference type="AlphaFoldDB" id="A0A510V231"/>
<dbReference type="PROSITE" id="PS50921">
    <property type="entry name" value="ANTAR"/>
    <property type="match status" value="1"/>
</dbReference>
<protein>
    <submittedName>
        <fullName evidence="6">Transcriptional regulator</fullName>
    </submittedName>
</protein>
<evidence type="ECO:0000313" key="6">
    <source>
        <dbReference type="EMBL" id="GEK20908.1"/>
    </source>
</evidence>
<dbReference type="SUPFAM" id="SSF55781">
    <property type="entry name" value="GAF domain-like"/>
    <property type="match status" value="1"/>
</dbReference>
<dbReference type="OrthoDB" id="3688893at2"/>
<organism evidence="6 7">
    <name type="scientific">Cellulomonas xylanilytica</name>
    <dbReference type="NCBI Taxonomy" id="233583"/>
    <lineage>
        <taxon>Bacteria</taxon>
        <taxon>Bacillati</taxon>
        <taxon>Actinomycetota</taxon>
        <taxon>Actinomycetes</taxon>
        <taxon>Micrococcales</taxon>
        <taxon>Cellulomonadaceae</taxon>
        <taxon>Cellulomonas</taxon>
    </lineage>
</organism>
<dbReference type="Pfam" id="PF03861">
    <property type="entry name" value="ANTAR"/>
    <property type="match status" value="1"/>
</dbReference>
<dbReference type="Gene3D" id="3.30.450.40">
    <property type="match status" value="1"/>
</dbReference>
<feature type="domain" description="ANTAR" evidence="5">
    <location>
        <begin position="158"/>
        <end position="219"/>
    </location>
</feature>
<evidence type="ECO:0000313" key="7">
    <source>
        <dbReference type="Proteomes" id="UP000321118"/>
    </source>
</evidence>
<keyword evidence="7" id="KW-1185">Reference proteome</keyword>